<dbReference type="Proteomes" id="UP000572680">
    <property type="component" value="Unassembled WGS sequence"/>
</dbReference>
<dbReference type="GO" id="GO:0003677">
    <property type="term" value="F:DNA binding"/>
    <property type="evidence" value="ECO:0007669"/>
    <property type="project" value="UniProtKB-KW"/>
</dbReference>
<evidence type="ECO:0000259" key="7">
    <source>
        <dbReference type="PROSITE" id="PS50110"/>
    </source>
</evidence>
<feature type="domain" description="HTH luxR-type" evidence="6">
    <location>
        <begin position="142"/>
        <end position="207"/>
    </location>
</feature>
<reference evidence="8 9" key="1">
    <citation type="submission" date="2020-08" db="EMBL/GenBank/DDBJ databases">
        <title>Genomic Encyclopedia of Type Strains, Phase IV (KMG-IV): sequencing the most valuable type-strain genomes for metagenomic binning, comparative biology and taxonomic classification.</title>
        <authorList>
            <person name="Goeker M."/>
        </authorList>
    </citation>
    <scope>NUCLEOTIDE SEQUENCE [LARGE SCALE GENOMIC DNA]</scope>
    <source>
        <strain evidence="8 9">DSM 44197</strain>
    </source>
</reference>
<dbReference type="PROSITE" id="PS50110">
    <property type="entry name" value="RESPONSE_REGULATORY"/>
    <property type="match status" value="1"/>
</dbReference>
<dbReference type="SUPFAM" id="SSF46894">
    <property type="entry name" value="C-terminal effector domain of the bipartite response regulators"/>
    <property type="match status" value="1"/>
</dbReference>
<keyword evidence="4" id="KW-0804">Transcription</keyword>
<dbReference type="InterPro" id="IPR001789">
    <property type="entry name" value="Sig_transdc_resp-reg_receiver"/>
</dbReference>
<comment type="caution">
    <text evidence="8">The sequence shown here is derived from an EMBL/GenBank/DDBJ whole genome shotgun (WGS) entry which is preliminary data.</text>
</comment>
<evidence type="ECO:0000256" key="1">
    <source>
        <dbReference type="ARBA" id="ARBA00022553"/>
    </source>
</evidence>
<dbReference type="PRINTS" id="PR00038">
    <property type="entry name" value="HTHLUXR"/>
</dbReference>
<evidence type="ECO:0000256" key="2">
    <source>
        <dbReference type="ARBA" id="ARBA00023015"/>
    </source>
</evidence>
<dbReference type="PROSITE" id="PS50043">
    <property type="entry name" value="HTH_LUXR_2"/>
    <property type="match status" value="1"/>
</dbReference>
<protein>
    <submittedName>
        <fullName evidence="8">DNA-binding NarL/FixJ family response regulator</fullName>
    </submittedName>
</protein>
<evidence type="ECO:0000256" key="4">
    <source>
        <dbReference type="ARBA" id="ARBA00023163"/>
    </source>
</evidence>
<evidence type="ECO:0000313" key="9">
    <source>
        <dbReference type="Proteomes" id="UP000572680"/>
    </source>
</evidence>
<dbReference type="Pfam" id="PF00072">
    <property type="entry name" value="Response_reg"/>
    <property type="match status" value="1"/>
</dbReference>
<dbReference type="RefSeq" id="WP_182843434.1">
    <property type="nucleotide sequence ID" value="NZ_BAAALP010000016.1"/>
</dbReference>
<evidence type="ECO:0000256" key="5">
    <source>
        <dbReference type="PROSITE-ProRule" id="PRU00169"/>
    </source>
</evidence>
<dbReference type="SMART" id="SM00421">
    <property type="entry name" value="HTH_LUXR"/>
    <property type="match status" value="1"/>
</dbReference>
<accession>A0A7W3LMU6</accession>
<keyword evidence="9" id="KW-1185">Reference proteome</keyword>
<gene>
    <name evidence="8" type="ORF">HNR61_002677</name>
</gene>
<dbReference type="EMBL" id="JACJIA010000003">
    <property type="protein sequence ID" value="MBA8951046.1"/>
    <property type="molecule type" value="Genomic_DNA"/>
</dbReference>
<dbReference type="InterPro" id="IPR000792">
    <property type="entry name" value="Tscrpt_reg_LuxR_C"/>
</dbReference>
<dbReference type="SUPFAM" id="SSF52172">
    <property type="entry name" value="CheY-like"/>
    <property type="match status" value="1"/>
</dbReference>
<dbReference type="PROSITE" id="PS00622">
    <property type="entry name" value="HTH_LUXR_1"/>
    <property type="match status" value="1"/>
</dbReference>
<dbReference type="SMART" id="SM00448">
    <property type="entry name" value="REC"/>
    <property type="match status" value="1"/>
</dbReference>
<dbReference type="CDD" id="cd17535">
    <property type="entry name" value="REC_NarL-like"/>
    <property type="match status" value="1"/>
</dbReference>
<dbReference type="Gene3D" id="3.40.50.2300">
    <property type="match status" value="1"/>
</dbReference>
<dbReference type="PANTHER" id="PTHR43214">
    <property type="entry name" value="TWO-COMPONENT RESPONSE REGULATOR"/>
    <property type="match status" value="1"/>
</dbReference>
<dbReference type="InterPro" id="IPR016032">
    <property type="entry name" value="Sig_transdc_resp-reg_C-effctor"/>
</dbReference>
<feature type="modified residue" description="4-aspartylphosphate" evidence="5">
    <location>
        <position position="54"/>
    </location>
</feature>
<dbReference type="InterPro" id="IPR011006">
    <property type="entry name" value="CheY-like_superfamily"/>
</dbReference>
<keyword evidence="3 8" id="KW-0238">DNA-binding</keyword>
<dbReference type="AlphaFoldDB" id="A0A7W3LMU6"/>
<evidence type="ECO:0000259" key="6">
    <source>
        <dbReference type="PROSITE" id="PS50043"/>
    </source>
</evidence>
<feature type="domain" description="Response regulatory" evidence="7">
    <location>
        <begin position="3"/>
        <end position="119"/>
    </location>
</feature>
<sequence>MIRVLVADDQHLVRAGLRVFCESAADMAVAGEAADGREAVALAGRLLPDVVLMDLRMPVLDGAAATERILAARPATRVLALTTFGDDDHLYPALAAGACGFLLKSAPPGELLDAVRRAAAGGTPFSQEVLGRLVERAVSARPEADPGGLTPRERQVLALVAAGLTNQEIAARLHLGVTTVKTHVAALLAKTDCPNRIRLAVFAVRAGLGPDDSPSPRSPRR</sequence>
<evidence type="ECO:0000256" key="3">
    <source>
        <dbReference type="ARBA" id="ARBA00023125"/>
    </source>
</evidence>
<organism evidence="8 9">
    <name type="scientific">Actinomadura namibiensis</name>
    <dbReference type="NCBI Taxonomy" id="182080"/>
    <lineage>
        <taxon>Bacteria</taxon>
        <taxon>Bacillati</taxon>
        <taxon>Actinomycetota</taxon>
        <taxon>Actinomycetes</taxon>
        <taxon>Streptosporangiales</taxon>
        <taxon>Thermomonosporaceae</taxon>
        <taxon>Actinomadura</taxon>
    </lineage>
</organism>
<dbReference type="CDD" id="cd06170">
    <property type="entry name" value="LuxR_C_like"/>
    <property type="match status" value="1"/>
</dbReference>
<dbReference type="PANTHER" id="PTHR43214:SF24">
    <property type="entry name" value="TRANSCRIPTIONAL REGULATORY PROTEIN NARL-RELATED"/>
    <property type="match status" value="1"/>
</dbReference>
<keyword evidence="1 5" id="KW-0597">Phosphoprotein</keyword>
<keyword evidence="2" id="KW-0805">Transcription regulation</keyword>
<proteinExistence type="predicted"/>
<evidence type="ECO:0000313" key="8">
    <source>
        <dbReference type="EMBL" id="MBA8951046.1"/>
    </source>
</evidence>
<dbReference type="Pfam" id="PF00196">
    <property type="entry name" value="GerE"/>
    <property type="match status" value="1"/>
</dbReference>
<dbReference type="GO" id="GO:0000160">
    <property type="term" value="P:phosphorelay signal transduction system"/>
    <property type="evidence" value="ECO:0007669"/>
    <property type="project" value="InterPro"/>
</dbReference>
<dbReference type="InterPro" id="IPR058245">
    <property type="entry name" value="NreC/VraR/RcsB-like_REC"/>
</dbReference>
<dbReference type="GO" id="GO:0006355">
    <property type="term" value="P:regulation of DNA-templated transcription"/>
    <property type="evidence" value="ECO:0007669"/>
    <property type="project" value="InterPro"/>
</dbReference>
<dbReference type="InterPro" id="IPR039420">
    <property type="entry name" value="WalR-like"/>
</dbReference>
<name>A0A7W3LMU6_ACTNM</name>